<dbReference type="OrthoDB" id="1123245at2"/>
<evidence type="ECO:0000313" key="3">
    <source>
        <dbReference type="EMBL" id="PWE01469.1"/>
    </source>
</evidence>
<evidence type="ECO:0000313" key="4">
    <source>
        <dbReference type="Proteomes" id="UP000244956"/>
    </source>
</evidence>
<keyword evidence="1" id="KW-0732">Signal</keyword>
<dbReference type="CDD" id="cd00146">
    <property type="entry name" value="PKD"/>
    <property type="match status" value="1"/>
</dbReference>
<gene>
    <name evidence="3" type="ORF">DDZ16_01850</name>
</gene>
<dbReference type="EMBL" id="QEWP01000001">
    <property type="protein sequence ID" value="PWE01469.1"/>
    <property type="molecule type" value="Genomic_DNA"/>
</dbReference>
<dbReference type="InterPro" id="IPR026341">
    <property type="entry name" value="T9SS_type_B"/>
</dbReference>
<dbReference type="InterPro" id="IPR022409">
    <property type="entry name" value="PKD/Chitinase_dom"/>
</dbReference>
<name>A0A2U2BEH8_9BACT</name>
<accession>A0A2U2BEH8</accession>
<evidence type="ECO:0000259" key="2">
    <source>
        <dbReference type="PROSITE" id="PS50093"/>
    </source>
</evidence>
<dbReference type="Pfam" id="PF13585">
    <property type="entry name" value="CHU_C"/>
    <property type="match status" value="1"/>
</dbReference>
<dbReference type="AlphaFoldDB" id="A0A2U2BEH8"/>
<dbReference type="SMART" id="SM00089">
    <property type="entry name" value="PKD"/>
    <property type="match status" value="1"/>
</dbReference>
<dbReference type="PROSITE" id="PS50093">
    <property type="entry name" value="PKD"/>
    <property type="match status" value="1"/>
</dbReference>
<dbReference type="InterPro" id="IPR000601">
    <property type="entry name" value="PKD_dom"/>
</dbReference>
<feature type="chain" id="PRO_5015775076" description="PKD domain-containing protein" evidence="1">
    <location>
        <begin position="21"/>
        <end position="401"/>
    </location>
</feature>
<dbReference type="Pfam" id="PF18911">
    <property type="entry name" value="PKD_4"/>
    <property type="match status" value="1"/>
</dbReference>
<dbReference type="InterPro" id="IPR013783">
    <property type="entry name" value="Ig-like_fold"/>
</dbReference>
<comment type="caution">
    <text evidence="3">The sequence shown here is derived from an EMBL/GenBank/DDBJ whole genome shotgun (WGS) entry which is preliminary data.</text>
</comment>
<sequence>MHKLFTFLLFCVFVPFSVSAQLSADGAYIVETDYASTVENDVVFCFPSTSTMTIRHENASAGAVYSWYRYDEENNSWSNPLTESSAQLTVLSPGGYRVVVQDGGRETEERCWVYNSQAIRSVSLQVVYDDCYGVDLEASVDRVPLVYYDPLDGTEGTVDYNLTYSWKTTPAGDEQHIGNPVSFDAPYENVSYGVTVADRFGNTAEGSIDYSAIAVKAEFEVENLKDTIQHERHSETEGSAPIEIRFLDQSSGKVSAWQWTFGDAGQSVQQNPLFVFSEAGTDSVTLRVVNRQSLCEDLSEPFIVVVRESELEVPNVFTPNGDGVNDEFRVAYKSIKNFNMVVYSRWGRKVFESSDPERGWDGKVGGKIGAPGVYFYNISAQGYNEGESYSKKGAVHLIRGK</sequence>
<keyword evidence="4" id="KW-1185">Reference proteome</keyword>
<feature type="signal peptide" evidence="1">
    <location>
        <begin position="1"/>
        <end position="20"/>
    </location>
</feature>
<dbReference type="Proteomes" id="UP000244956">
    <property type="component" value="Unassembled WGS sequence"/>
</dbReference>
<organism evidence="3 4">
    <name type="scientific">Marinilabilia rubra</name>
    <dbReference type="NCBI Taxonomy" id="2162893"/>
    <lineage>
        <taxon>Bacteria</taxon>
        <taxon>Pseudomonadati</taxon>
        <taxon>Bacteroidota</taxon>
        <taxon>Bacteroidia</taxon>
        <taxon>Marinilabiliales</taxon>
        <taxon>Marinilabiliaceae</taxon>
        <taxon>Marinilabilia</taxon>
    </lineage>
</organism>
<dbReference type="Gene3D" id="2.60.40.10">
    <property type="entry name" value="Immunoglobulins"/>
    <property type="match status" value="1"/>
</dbReference>
<evidence type="ECO:0000256" key="1">
    <source>
        <dbReference type="SAM" id="SignalP"/>
    </source>
</evidence>
<dbReference type="NCBIfam" id="TIGR04131">
    <property type="entry name" value="Bac_Flav_CTERM"/>
    <property type="match status" value="1"/>
</dbReference>
<protein>
    <recommendedName>
        <fullName evidence="2">PKD domain-containing protein</fullName>
    </recommendedName>
</protein>
<reference evidence="3 4" key="1">
    <citation type="submission" date="2018-05" db="EMBL/GenBank/DDBJ databases">
        <title>Marinilabilia rubrum sp. nov., isolated from saltern sediment.</title>
        <authorList>
            <person name="Zhang R."/>
        </authorList>
    </citation>
    <scope>NUCLEOTIDE SEQUENCE [LARGE SCALE GENOMIC DNA]</scope>
    <source>
        <strain evidence="3 4">WTE16</strain>
    </source>
</reference>
<feature type="domain" description="PKD" evidence="2">
    <location>
        <begin position="234"/>
        <end position="290"/>
    </location>
</feature>
<dbReference type="SUPFAM" id="SSF49299">
    <property type="entry name" value="PKD domain"/>
    <property type="match status" value="1"/>
</dbReference>
<proteinExistence type="predicted"/>
<dbReference type="InterPro" id="IPR035986">
    <property type="entry name" value="PKD_dom_sf"/>
</dbReference>